<name>A0AAP4ABH0_CLOPF</name>
<dbReference type="Proteomes" id="UP001222958">
    <property type="component" value="Unassembled WGS sequence"/>
</dbReference>
<reference evidence="1" key="1">
    <citation type="submission" date="2023-04" db="EMBL/GenBank/DDBJ databases">
        <title>Epidemiological investigation of Clostridium perfringens isolated from cattle.</title>
        <authorList>
            <person name="Tian R."/>
        </authorList>
    </citation>
    <scope>NUCLEOTIDE SEQUENCE</scope>
    <source>
        <strain evidence="1">ZWCP172</strain>
    </source>
</reference>
<organism evidence="1 2">
    <name type="scientific">Clostridium perfringens</name>
    <dbReference type="NCBI Taxonomy" id="1502"/>
    <lineage>
        <taxon>Bacteria</taxon>
        <taxon>Bacillati</taxon>
        <taxon>Bacillota</taxon>
        <taxon>Clostridia</taxon>
        <taxon>Eubacteriales</taxon>
        <taxon>Clostridiaceae</taxon>
        <taxon>Clostridium</taxon>
    </lineage>
</organism>
<dbReference type="RefSeq" id="WP_279857807.1">
    <property type="nucleotide sequence ID" value="NZ_JARVUX010000004.1"/>
</dbReference>
<dbReference type="EMBL" id="JARVUX010000004">
    <property type="protein sequence ID" value="MDH2336569.1"/>
    <property type="molecule type" value="Genomic_DNA"/>
</dbReference>
<sequence>MRTIILYIIKGELSTSCCWRYFIWWCWAIIEGTTGKRTSKKQINKLYVKITVNDFNNPGVMIKIINTHTKLNYLTYSATFKLAQEIFSLV</sequence>
<protein>
    <submittedName>
        <fullName evidence="1">Uncharacterized protein</fullName>
    </submittedName>
</protein>
<gene>
    <name evidence="1" type="ORF">QDQ28_10275</name>
</gene>
<dbReference type="AlphaFoldDB" id="A0AAP4ABH0"/>
<comment type="caution">
    <text evidence="1">The sequence shown here is derived from an EMBL/GenBank/DDBJ whole genome shotgun (WGS) entry which is preliminary data.</text>
</comment>
<evidence type="ECO:0000313" key="2">
    <source>
        <dbReference type="Proteomes" id="UP001222958"/>
    </source>
</evidence>
<proteinExistence type="predicted"/>
<accession>A0AAP4ABH0</accession>
<evidence type="ECO:0000313" key="1">
    <source>
        <dbReference type="EMBL" id="MDH2336569.1"/>
    </source>
</evidence>